<dbReference type="GO" id="GO:0008270">
    <property type="term" value="F:zinc ion binding"/>
    <property type="evidence" value="ECO:0007669"/>
    <property type="project" value="InterPro"/>
</dbReference>
<dbReference type="InterPro" id="IPR003604">
    <property type="entry name" value="Matrin/U1-like-C_Znf_C2H2"/>
</dbReference>
<evidence type="ECO:0000313" key="4">
    <source>
        <dbReference type="Proteomes" id="UP000187209"/>
    </source>
</evidence>
<dbReference type="Proteomes" id="UP000187209">
    <property type="component" value="Unassembled WGS sequence"/>
</dbReference>
<keyword evidence="4" id="KW-1185">Reference proteome</keyword>
<evidence type="ECO:0000313" key="3">
    <source>
        <dbReference type="EMBL" id="OMJ89881.1"/>
    </source>
</evidence>
<feature type="compositionally biased region" description="Low complexity" evidence="1">
    <location>
        <begin position="115"/>
        <end position="130"/>
    </location>
</feature>
<name>A0A1R2CLL6_9CILI</name>
<dbReference type="EMBL" id="MPUH01000115">
    <property type="protein sequence ID" value="OMJ89881.1"/>
    <property type="molecule type" value="Genomic_DNA"/>
</dbReference>
<dbReference type="GO" id="GO:0003676">
    <property type="term" value="F:nucleic acid binding"/>
    <property type="evidence" value="ECO:0007669"/>
    <property type="project" value="InterPro"/>
</dbReference>
<reference evidence="3 4" key="1">
    <citation type="submission" date="2016-11" db="EMBL/GenBank/DDBJ databases">
        <title>The macronuclear genome of Stentor coeruleus: a giant cell with tiny introns.</title>
        <authorList>
            <person name="Slabodnick M."/>
            <person name="Ruby J.G."/>
            <person name="Reiff S.B."/>
            <person name="Swart E.C."/>
            <person name="Gosai S."/>
            <person name="Prabakaran S."/>
            <person name="Witkowska E."/>
            <person name="Larue G.E."/>
            <person name="Fisher S."/>
            <person name="Freeman R.M."/>
            <person name="Gunawardena J."/>
            <person name="Chu W."/>
            <person name="Stover N.A."/>
            <person name="Gregory B.D."/>
            <person name="Nowacki M."/>
            <person name="Derisi J."/>
            <person name="Roy S.W."/>
            <person name="Marshall W.F."/>
            <person name="Sood P."/>
        </authorList>
    </citation>
    <scope>NUCLEOTIDE SEQUENCE [LARGE SCALE GENOMIC DNA]</scope>
    <source>
        <strain evidence="3">WM001</strain>
    </source>
</reference>
<gene>
    <name evidence="3" type="ORF">SteCoe_7868</name>
</gene>
<organism evidence="3 4">
    <name type="scientific">Stentor coeruleus</name>
    <dbReference type="NCBI Taxonomy" id="5963"/>
    <lineage>
        <taxon>Eukaryota</taxon>
        <taxon>Sar</taxon>
        <taxon>Alveolata</taxon>
        <taxon>Ciliophora</taxon>
        <taxon>Postciliodesmatophora</taxon>
        <taxon>Heterotrichea</taxon>
        <taxon>Heterotrichida</taxon>
        <taxon>Stentoridae</taxon>
        <taxon>Stentor</taxon>
    </lineage>
</organism>
<feature type="domain" description="U1-type" evidence="2">
    <location>
        <begin position="178"/>
        <end position="211"/>
    </location>
</feature>
<dbReference type="SMART" id="SM00451">
    <property type="entry name" value="ZnF_U1"/>
    <property type="match status" value="1"/>
</dbReference>
<accession>A0A1R2CLL6</accession>
<sequence length="212" mass="23553">MQTSPSSCCQFSIGVIITQTKDPLIHNKNPPDPDLDNCSPIKSSPDTVNLLIPPSLTIIPTLEDINLSKQPQCKTLKYRNTDIEINIPVSKITFAGEVLQPELLHVDNTPNGSLASPFFPDPSHSSDASPQRSPGNRLEAGYVDSPISVQGIPHESGLFIDFSKVEEESGGKIKEFKQELIYCEICQRKIKKRSYKAHLRTKIHQSNLNYSK</sequence>
<evidence type="ECO:0000256" key="1">
    <source>
        <dbReference type="SAM" id="MobiDB-lite"/>
    </source>
</evidence>
<protein>
    <recommendedName>
        <fullName evidence="2">U1-type domain-containing protein</fullName>
    </recommendedName>
</protein>
<proteinExistence type="predicted"/>
<feature type="region of interest" description="Disordered" evidence="1">
    <location>
        <begin position="114"/>
        <end position="140"/>
    </location>
</feature>
<dbReference type="AlphaFoldDB" id="A0A1R2CLL6"/>
<comment type="caution">
    <text evidence="3">The sequence shown here is derived from an EMBL/GenBank/DDBJ whole genome shotgun (WGS) entry which is preliminary data.</text>
</comment>
<evidence type="ECO:0000259" key="2">
    <source>
        <dbReference type="SMART" id="SM00451"/>
    </source>
</evidence>